<dbReference type="Proteomes" id="UP000076584">
    <property type="component" value="Unassembled WGS sequence"/>
</dbReference>
<evidence type="ECO:0000313" key="2">
    <source>
        <dbReference type="Proteomes" id="UP000076584"/>
    </source>
</evidence>
<name>A0A167DVQ4_COLIC</name>
<keyword evidence="2" id="KW-1185">Reference proteome</keyword>
<dbReference type="AlphaFoldDB" id="A0A167DVQ4"/>
<gene>
    <name evidence="1" type="ORF">CI238_06791</name>
</gene>
<reference evidence="1 2" key="1">
    <citation type="submission" date="2015-06" db="EMBL/GenBank/DDBJ databases">
        <title>Survival trade-offs in plant roots during colonization by closely related pathogenic and mutualistic fungi.</title>
        <authorList>
            <person name="Hacquard S."/>
            <person name="Kracher B."/>
            <person name="Hiruma K."/>
            <person name="Weinman A."/>
            <person name="Muench P."/>
            <person name="Garrido Oter R."/>
            <person name="Ver Loren van Themaat E."/>
            <person name="Dallerey J.-F."/>
            <person name="Damm U."/>
            <person name="Henrissat B."/>
            <person name="Lespinet O."/>
            <person name="Thon M."/>
            <person name="Kemen E."/>
            <person name="McHardy A.C."/>
            <person name="Schulze-Lefert P."/>
            <person name="O'Connell R.J."/>
        </authorList>
    </citation>
    <scope>NUCLEOTIDE SEQUENCE [LARGE SCALE GENOMIC DNA]</scope>
    <source>
        <strain evidence="1 2">MAFF 238704</strain>
    </source>
</reference>
<dbReference type="EMBL" id="LFIW01000875">
    <property type="protein sequence ID" value="KZL84406.1"/>
    <property type="molecule type" value="Genomic_DNA"/>
</dbReference>
<sequence length="327" mass="35725">MSDGKVQRLLLPRNAVVVLPVTSVARPLLDELHLPHSTEHAVASRPLHHFPPFPALVNFLREPLALDDFSVGIVRRESGKVCDDALGEHHESLPTTDQSLEALGPLSVCHAHVGVHEHAHVGLAGLVRDGRHVREEQTALAGVEVQLGLVPEAHRRRHVVRVVRVDDMVCHGLPVFGRQLLVHVLDPLRLHGHHATPATLDRYGVRLRDHGLARDALTTAGKVGEDGDAIRVPFGVALCVEVVLEERVPVVIDRACRKVVGPAVLAGVGVEQQVSSVDRGEQRVIEEQDPVVLDHAYVGVVLVQRVERAVAHFRQVRQALQPLRSVG</sequence>
<protein>
    <submittedName>
        <fullName evidence="1">Uncharacterized protein</fullName>
    </submittedName>
</protein>
<evidence type="ECO:0000313" key="1">
    <source>
        <dbReference type="EMBL" id="KZL84406.1"/>
    </source>
</evidence>
<accession>A0A167DVQ4</accession>
<proteinExistence type="predicted"/>
<comment type="caution">
    <text evidence="1">The sequence shown here is derived from an EMBL/GenBank/DDBJ whole genome shotgun (WGS) entry which is preliminary data.</text>
</comment>
<organism evidence="1 2">
    <name type="scientific">Colletotrichum incanum</name>
    <name type="common">Soybean anthracnose fungus</name>
    <dbReference type="NCBI Taxonomy" id="1573173"/>
    <lineage>
        <taxon>Eukaryota</taxon>
        <taxon>Fungi</taxon>
        <taxon>Dikarya</taxon>
        <taxon>Ascomycota</taxon>
        <taxon>Pezizomycotina</taxon>
        <taxon>Sordariomycetes</taxon>
        <taxon>Hypocreomycetidae</taxon>
        <taxon>Glomerellales</taxon>
        <taxon>Glomerellaceae</taxon>
        <taxon>Colletotrichum</taxon>
        <taxon>Colletotrichum spaethianum species complex</taxon>
    </lineage>
</organism>